<dbReference type="Pfam" id="PF16593">
    <property type="entry name" value="Cas9-BH"/>
    <property type="match status" value="1"/>
</dbReference>
<dbReference type="GO" id="GO:0051607">
    <property type="term" value="P:defense response to virus"/>
    <property type="evidence" value="ECO:0007669"/>
    <property type="project" value="UniProtKB-UniRule"/>
</dbReference>
<keyword evidence="11" id="KW-0464">Manganese</keyword>
<comment type="domain">
    <text evidence="13">Has 2 endonuclease domains. The discontinuous RuvC-like domain cleaves the target DNA noncomplementary to crRNA while the HNH nuclease domain cleaves the target DNA complementary to crRNA.</text>
</comment>
<gene>
    <name evidence="13" type="primary">cas9</name>
    <name evidence="15" type="ORF">ME0900_13120</name>
</gene>
<evidence type="ECO:0000256" key="2">
    <source>
        <dbReference type="ARBA" id="ARBA00005244"/>
    </source>
</evidence>
<comment type="caution">
    <text evidence="15">The sequence shown here is derived from an EMBL/GenBank/DDBJ whole genome shotgun (WGS) entry which is preliminary data.</text>
</comment>
<dbReference type="InterPro" id="IPR003615">
    <property type="entry name" value="HNH_nuc"/>
</dbReference>
<evidence type="ECO:0000256" key="7">
    <source>
        <dbReference type="ARBA" id="ARBA00022842"/>
    </source>
</evidence>
<feature type="active site" description="For RuvC-like nuclease domain" evidence="13">
    <location>
        <position position="12"/>
    </location>
</feature>
<dbReference type="GO" id="GO:0043571">
    <property type="term" value="P:maintenance of CRISPR repeat elements"/>
    <property type="evidence" value="ECO:0007669"/>
    <property type="project" value="UniProtKB-UniRule"/>
</dbReference>
<dbReference type="Pfam" id="PF13395">
    <property type="entry name" value="HNH_4"/>
    <property type="match status" value="1"/>
</dbReference>
<comment type="similarity">
    <text evidence="13">Belongs to the CRISPR-associated Cas9 family.</text>
</comment>
<dbReference type="GO" id="GO:0046872">
    <property type="term" value="F:metal ion binding"/>
    <property type="evidence" value="ECO:0007669"/>
    <property type="project" value="UniProtKB-UniRule"/>
</dbReference>
<evidence type="ECO:0000256" key="3">
    <source>
        <dbReference type="ARBA" id="ARBA00022722"/>
    </source>
</evidence>
<keyword evidence="6 13" id="KW-0378">Hydrolase</keyword>
<comment type="subunit">
    <text evidence="12 13">Monomer. Binds crRNA and tracrRNA.</text>
</comment>
<dbReference type="InterPro" id="IPR036397">
    <property type="entry name" value="RNaseH_sf"/>
</dbReference>
<comment type="cofactor">
    <cofactor evidence="1">
        <name>Mg(2+)</name>
        <dbReference type="ChEBI" id="CHEBI:18420"/>
    </cofactor>
</comment>
<protein>
    <recommendedName>
        <fullName evidence="13">CRISPR-associated endonuclease Cas9</fullName>
        <ecNumber evidence="13">3.1.-.-</ecNumber>
    </recommendedName>
</protein>
<dbReference type="GO" id="GO:0016787">
    <property type="term" value="F:hydrolase activity"/>
    <property type="evidence" value="ECO:0007669"/>
    <property type="project" value="UniProtKB-KW"/>
</dbReference>
<keyword evidence="8 13" id="KW-0694">RNA-binding</keyword>
<evidence type="ECO:0000313" key="16">
    <source>
        <dbReference type="Proteomes" id="UP001165243"/>
    </source>
</evidence>
<feature type="active site" description="Proton acceptor for HNH nuclease domain" evidence="13">
    <location>
        <position position="894"/>
    </location>
</feature>
<evidence type="ECO:0000256" key="6">
    <source>
        <dbReference type="ARBA" id="ARBA00022801"/>
    </source>
</evidence>
<keyword evidence="9 13" id="KW-0051">Antiviral defense</keyword>
<dbReference type="GO" id="GO:0004519">
    <property type="term" value="F:endonuclease activity"/>
    <property type="evidence" value="ECO:0007669"/>
    <property type="project" value="UniProtKB-UniRule"/>
</dbReference>
<dbReference type="Proteomes" id="UP001165243">
    <property type="component" value="Unassembled WGS sequence"/>
</dbReference>
<dbReference type="GO" id="GO:0003723">
    <property type="term" value="F:RNA binding"/>
    <property type="evidence" value="ECO:0007669"/>
    <property type="project" value="UniProtKB-UniRule"/>
</dbReference>
<keyword evidence="5 13" id="KW-0255">Endonuclease</keyword>
<evidence type="ECO:0000256" key="1">
    <source>
        <dbReference type="ARBA" id="ARBA00001946"/>
    </source>
</evidence>
<dbReference type="Gene3D" id="1.10.30.50">
    <property type="match status" value="1"/>
</dbReference>
<comment type="function">
    <text evidence="13">CRISPR (clustered regularly interspaced short palindromic repeat) is an adaptive immune system that provides protection against mobile genetic elements (viruses, transposable elements and conjugative plasmids). CRISPR clusters contain spacers, sequences complementary to antecedent mobile elements, and target invading nucleic acids. CRISPR clusters are transcribed and processed into CRISPR RNA (crRNA). In type II CRISPR systems correct processing of pre-crRNA requires a trans-encoded small RNA (tracrRNA), endogenous ribonuclease 3 (rnc) and this protein. The tracrRNA serves as a guide for ribonuclease 3-aided processing of pre-crRNA. Subsequently Cas9/crRNA/tracrRNA endonucleolytically cleaves linear or circular dsDNA target complementary to the spacer; Cas9 is inactive in the absence of the 2 guide RNAs (gRNA). Cas9 recognizes the protospacer adjacent motif (PAM) in the CRISPR repeat sequences to help distinguish self versus nonself, as targets within the bacterial CRISPR locus do not have PAMs. PAM recognition is also required for catalytic activity.</text>
</comment>
<evidence type="ECO:0000256" key="4">
    <source>
        <dbReference type="ARBA" id="ARBA00022723"/>
    </source>
</evidence>
<keyword evidence="3 13" id="KW-0540">Nuclease</keyword>
<dbReference type="GO" id="GO:0003677">
    <property type="term" value="F:DNA binding"/>
    <property type="evidence" value="ECO:0007669"/>
    <property type="project" value="UniProtKB-UniRule"/>
</dbReference>
<dbReference type="EC" id="3.1.-.-" evidence="13"/>
<dbReference type="HAMAP" id="MF_01480">
    <property type="entry name" value="Cas9"/>
    <property type="match status" value="1"/>
</dbReference>
<dbReference type="NCBIfam" id="TIGR01865">
    <property type="entry name" value="cas_Csn1"/>
    <property type="match status" value="1"/>
</dbReference>
<dbReference type="Pfam" id="PF16595">
    <property type="entry name" value="Cas9_PI"/>
    <property type="match status" value="1"/>
</dbReference>
<organism evidence="15 16">
    <name type="scientific">Lactobacillus delbrueckii subsp. bulgaricus</name>
    <dbReference type="NCBI Taxonomy" id="1585"/>
    <lineage>
        <taxon>Bacteria</taxon>
        <taxon>Bacillati</taxon>
        <taxon>Bacillota</taxon>
        <taxon>Bacilli</taxon>
        <taxon>Lactobacillales</taxon>
        <taxon>Lactobacillaceae</taxon>
        <taxon>Lactobacillus</taxon>
    </lineage>
</organism>
<sequence length="1427" mass="163786">MAKPKDYTIGLDIGTNSVGWVVTDDQNNILRIKGKKAIGARLFTEGKVAAERRSFRTTRRRLSRRRWRIKMLEELFDEEIAKVDPSFFARLHESWISPKDKRKRYSAIVFPSPEEDKKFHESYPTIYHLRDKLMKDDQKHDIREIYIAVHQMIKARGNFLHDESVETYRSGMSSLGGRSERNILSVQTLEELNDLFAENEGTEEVELNVASAEQINDILTGGHLNADSQKEISNLLLPSSFPSFDDKAKEKQVKKLINNVATNISKAWLGYKADFSTILNLAKVDKDQKKIFAFALQGGDEEDKVQELESLLEQSQTDIVDRLIEIRHAIVLSEIVPVGMTLSEAMIDKYDQHKEDLITLKAVIRNTKDKKKAAKLQAIYDLYVKKRHADLAKAMKLTGIKKRSELLDPEELKKGISSLLDDSPEAVEIKQRLEEKTFLPLQRSNNNGVIPNQLHQVELDEIIKKQSKYYPFLAEKNPDESEEAQKKAPTKLDALLTFRVPYYVGPMITKEEQEAQNGHSFAWMVRRDPQDHEAITPWNFEKKVDKMASATQFIKRMTTKDTYLLGEDVLPASSLKYQLFTVLNELNNLRVNGKKLTSDEKEQVIEGLFKKQKTVKADKFVKYWQAKHIGADIKVKGLSDPSKFNSTMSTYIDFKKIFGDQLNDVNRQNDFEKIIEYSTIFEDRKILEDKLRVDFAWLSEEQIKQLCRLRLQGWGRLSDKLLTRLTDADGQNVLERLWNSNDNFVQIVSDPNIKAKIEQENQKLLRDSQSDNAVESILDDAYTSPQNKKAIRQVMRVVHDIVKACDGNVPAKFAIEFARSQEEDPKRTTARVNQMQKIYDQISDEVVSQGVKEQLSGMKSLKDRYYLYFMQGGRDAYTGAKLNIDRLSDYDVDHIMPQSFVKDDSLDNRVLVARAVNNQKSDKVPALLFGNKVVADLGITVREMWDKWQKLGMISKRKLSNLLTDPDALTEYRAQGFIRRQLVETSQVIKLTATILQSEFPDSKIIEVPAKYNSIVRKQFDLYKSREVNDFHHAIDAYLSTIVGNYLYQVYPNLRRMFVYGEFKKFSSNAEESAHDVARRVKSMNFLDDLLRGTHGDNIYCRSTGEIVFNRNDIISKLKQAYSFKQMLVTQEVFTKKSALFDQTVYPSPERDSKKRSGLIPRKKGMDTEIYGGYSGNKDAYFVLAEAVKEKGHTLQIVGVPIRALNTLKNSANYSEKLLEIIKPQVMFNKDTGKPIKGIKDVKILMDKIPCRQPVLEGESYYMLASSKYRYSLKQISLSQMSMKYILDYIDDPNFNKHEMINIDQQDEKECLLSVYDEILEKMDKYLPLFDIRSFRKKLHDGRDAFIALPVASEEKKPGEVDVIRKILKGLHANADITNLAELGFGTAALGALVSTGGIKISDDAVFIYQSPTGLFERRVKVSDLLK</sequence>
<name>A0AAV5PCS2_LACDE</name>
<keyword evidence="4" id="KW-0479">Metal-binding</keyword>
<evidence type="ECO:0000256" key="12">
    <source>
        <dbReference type="ARBA" id="ARBA00046380"/>
    </source>
</evidence>
<accession>A0AAV5PCS2</accession>
<dbReference type="Pfam" id="PF22702">
    <property type="entry name" value="Cas9_RuvC"/>
    <property type="match status" value="1"/>
</dbReference>
<comment type="similarity">
    <text evidence="2">Belongs to the CRISPR-associated protein Cas9 family. Subtype II-A subfamily.</text>
</comment>
<dbReference type="RefSeq" id="WP_285648971.1">
    <property type="nucleotide sequence ID" value="NZ_BSWJ01000008.1"/>
</dbReference>
<dbReference type="InterPro" id="IPR032240">
    <property type="entry name" value="Cas9_REC"/>
</dbReference>
<evidence type="ECO:0000313" key="15">
    <source>
        <dbReference type="EMBL" id="GMB86939.1"/>
    </source>
</evidence>
<dbReference type="InterPro" id="IPR028629">
    <property type="entry name" value="Cas9"/>
</dbReference>
<comment type="caution">
    <text evidence="13">Lacks conserved residue(s) required for the propagation of feature annotation.</text>
</comment>
<dbReference type="InterPro" id="IPR033114">
    <property type="entry name" value="HNH_CAS9"/>
</dbReference>
<evidence type="ECO:0000256" key="13">
    <source>
        <dbReference type="HAMAP-Rule" id="MF_01480"/>
    </source>
</evidence>
<dbReference type="PROSITE" id="PS51749">
    <property type="entry name" value="HNH_CAS9"/>
    <property type="match status" value="1"/>
</dbReference>
<keyword evidence="10 13" id="KW-0238">DNA-binding</keyword>
<feature type="domain" description="HNH Cas9-type" evidence="14">
    <location>
        <begin position="817"/>
        <end position="982"/>
    </location>
</feature>
<evidence type="ECO:0000256" key="5">
    <source>
        <dbReference type="ARBA" id="ARBA00022759"/>
    </source>
</evidence>
<dbReference type="Pfam" id="PF16592">
    <property type="entry name" value="Cas9_REC"/>
    <property type="match status" value="1"/>
</dbReference>
<dbReference type="InterPro" id="IPR055228">
    <property type="entry name" value="Cas9_RuvC"/>
</dbReference>
<evidence type="ECO:0000256" key="8">
    <source>
        <dbReference type="ARBA" id="ARBA00022884"/>
    </source>
</evidence>
<evidence type="ECO:0000256" key="9">
    <source>
        <dbReference type="ARBA" id="ARBA00023118"/>
    </source>
</evidence>
<dbReference type="Gene3D" id="3.30.420.10">
    <property type="entry name" value="Ribonuclease H-like superfamily/Ribonuclease H"/>
    <property type="match status" value="1"/>
</dbReference>
<evidence type="ECO:0000259" key="14">
    <source>
        <dbReference type="PROSITE" id="PS51749"/>
    </source>
</evidence>
<keyword evidence="7" id="KW-0460">Magnesium</keyword>
<evidence type="ECO:0000256" key="11">
    <source>
        <dbReference type="ARBA" id="ARBA00023211"/>
    </source>
</evidence>
<dbReference type="EMBL" id="BSWK01000017">
    <property type="protein sequence ID" value="GMB86939.1"/>
    <property type="molecule type" value="Genomic_DNA"/>
</dbReference>
<dbReference type="InterPro" id="IPR032239">
    <property type="entry name" value="Cas9-BH"/>
</dbReference>
<reference evidence="15" key="1">
    <citation type="submission" date="2023-04" db="EMBL/GenBank/DDBJ databases">
        <title>Draft genome sequences of Lactobacillus delbrueckii subsp. bulgaricus ME-900 and ME-901 with improved acid tolerance.</title>
        <authorList>
            <person name="Ishida T."/>
            <person name="Yamamoto E."/>
            <person name="Koizumi A."/>
            <person name="Fujiwara S."/>
            <person name="Makino S."/>
            <person name="Kano H."/>
            <person name="Kimura K."/>
        </authorList>
    </citation>
    <scope>NUCLEOTIDE SEQUENCE</scope>
    <source>
        <strain evidence="15">ME-900</strain>
    </source>
</reference>
<dbReference type="InterPro" id="IPR032237">
    <property type="entry name" value="Cas9_PI"/>
</dbReference>
<proteinExistence type="inferred from homology"/>
<evidence type="ECO:0000256" key="10">
    <source>
        <dbReference type="ARBA" id="ARBA00023125"/>
    </source>
</evidence>